<sequence>MADSGTTVSVSVSVSGARARAGFRAGFRAGWRAVPEGNADPVGRPRVLACVPGALPGSGAGVPGRAAAWCGRTAGTRNPPRYGPVHKEPPRTVSTATSACVPALSVGLRPPTVRP</sequence>
<dbReference type="Proteomes" id="UP000622166">
    <property type="component" value="Unassembled WGS sequence"/>
</dbReference>
<comment type="caution">
    <text evidence="2">The sequence shown here is derived from an EMBL/GenBank/DDBJ whole genome shotgun (WGS) entry which is preliminary data.</text>
</comment>
<reference evidence="2" key="1">
    <citation type="journal article" date="2014" name="Int. J. Syst. Evol. Microbiol.">
        <title>Complete genome sequence of Corynebacterium casei LMG S-19264T (=DSM 44701T), isolated from a smear-ripened cheese.</title>
        <authorList>
            <consortium name="US DOE Joint Genome Institute (JGI-PGF)"/>
            <person name="Walter F."/>
            <person name="Albersmeier A."/>
            <person name="Kalinowski J."/>
            <person name="Ruckert C."/>
        </authorList>
    </citation>
    <scope>NUCLEOTIDE SEQUENCE</scope>
    <source>
        <strain evidence="2">JCM 4815</strain>
    </source>
</reference>
<evidence type="ECO:0000313" key="2">
    <source>
        <dbReference type="EMBL" id="GGZ29317.1"/>
    </source>
</evidence>
<dbReference type="AlphaFoldDB" id="A0A918Q0E3"/>
<evidence type="ECO:0000313" key="3">
    <source>
        <dbReference type="Proteomes" id="UP000622166"/>
    </source>
</evidence>
<proteinExistence type="predicted"/>
<reference evidence="2" key="2">
    <citation type="submission" date="2020-09" db="EMBL/GenBank/DDBJ databases">
        <authorList>
            <person name="Sun Q."/>
            <person name="Ohkuma M."/>
        </authorList>
    </citation>
    <scope>NUCLEOTIDE SEQUENCE</scope>
    <source>
        <strain evidence="2">JCM 4815</strain>
    </source>
</reference>
<name>A0A918Q0E3_9ACTN</name>
<organism evidence="2 3">
    <name type="scientific">Streptomyces poonensis</name>
    <dbReference type="NCBI Taxonomy" id="68255"/>
    <lineage>
        <taxon>Bacteria</taxon>
        <taxon>Bacillati</taxon>
        <taxon>Actinomycetota</taxon>
        <taxon>Actinomycetes</taxon>
        <taxon>Kitasatosporales</taxon>
        <taxon>Streptomycetaceae</taxon>
        <taxon>Streptomyces</taxon>
    </lineage>
</organism>
<feature type="region of interest" description="Disordered" evidence="1">
    <location>
        <begin position="74"/>
        <end position="97"/>
    </location>
</feature>
<protein>
    <submittedName>
        <fullName evidence="2">Uncharacterized protein</fullName>
    </submittedName>
</protein>
<keyword evidence="3" id="KW-1185">Reference proteome</keyword>
<evidence type="ECO:0000256" key="1">
    <source>
        <dbReference type="SAM" id="MobiDB-lite"/>
    </source>
</evidence>
<dbReference type="EMBL" id="BMVW01000014">
    <property type="protein sequence ID" value="GGZ29317.1"/>
    <property type="molecule type" value="Genomic_DNA"/>
</dbReference>
<accession>A0A918Q0E3</accession>
<gene>
    <name evidence="2" type="ORF">GCM10010365_57060</name>
</gene>